<dbReference type="PANTHER" id="PTHR43531:SF14">
    <property type="entry name" value="METHYL-ACCEPTING CHEMOTAXIS PROTEIN I-RELATED"/>
    <property type="match status" value="1"/>
</dbReference>
<evidence type="ECO:0000256" key="5">
    <source>
        <dbReference type="PROSITE-ProRule" id="PRU00284"/>
    </source>
</evidence>
<dbReference type="RefSeq" id="WP_124026335.1">
    <property type="nucleotide sequence ID" value="NZ_JBHRSN010000005.1"/>
</dbReference>
<keyword evidence="6" id="KW-0175">Coiled coil</keyword>
<evidence type="ECO:0000256" key="2">
    <source>
        <dbReference type="ARBA" id="ARBA00022481"/>
    </source>
</evidence>
<dbReference type="Pfam" id="PF18947">
    <property type="entry name" value="HAMP_2"/>
    <property type="match status" value="1"/>
</dbReference>
<organism evidence="11 12">
    <name type="scientific">Alteromonas sediminis</name>
    <dbReference type="NCBI Taxonomy" id="2259342"/>
    <lineage>
        <taxon>Bacteria</taxon>
        <taxon>Pseudomonadati</taxon>
        <taxon>Pseudomonadota</taxon>
        <taxon>Gammaproteobacteria</taxon>
        <taxon>Alteromonadales</taxon>
        <taxon>Alteromonadaceae</taxon>
        <taxon>Alteromonas/Salinimonas group</taxon>
        <taxon>Alteromonas</taxon>
    </lineage>
</organism>
<feature type="domain" description="HAMP" evidence="10">
    <location>
        <begin position="491"/>
        <end position="543"/>
    </location>
</feature>
<feature type="coiled-coil region" evidence="6">
    <location>
        <begin position="748"/>
        <end position="775"/>
    </location>
</feature>
<dbReference type="SUPFAM" id="SSF58104">
    <property type="entry name" value="Methyl-accepting chemotaxis protein (MCP) signaling domain"/>
    <property type="match status" value="1"/>
</dbReference>
<comment type="similarity">
    <text evidence="4">Belongs to the methyl-accepting chemotaxis (MCP) protein family.</text>
</comment>
<protein>
    <submittedName>
        <fullName evidence="11">Methyl-accepting chemotaxis protein</fullName>
    </submittedName>
</protein>
<dbReference type="InterPro" id="IPR035965">
    <property type="entry name" value="PAS-like_dom_sf"/>
</dbReference>
<dbReference type="FunFam" id="1.10.287.950:FF:000001">
    <property type="entry name" value="Methyl-accepting chemotaxis sensory transducer"/>
    <property type="match status" value="1"/>
</dbReference>
<evidence type="ECO:0000313" key="12">
    <source>
        <dbReference type="Proteomes" id="UP000275281"/>
    </source>
</evidence>
<dbReference type="InterPro" id="IPR004089">
    <property type="entry name" value="MCPsignal_dom"/>
</dbReference>
<evidence type="ECO:0000256" key="4">
    <source>
        <dbReference type="ARBA" id="ARBA00029447"/>
    </source>
</evidence>
<dbReference type="FunFam" id="3.30.450.20:FF:000075">
    <property type="entry name" value="Methyl-accepting chemotaxis protein"/>
    <property type="match status" value="2"/>
</dbReference>
<dbReference type="SMART" id="SM00283">
    <property type="entry name" value="MA"/>
    <property type="match status" value="1"/>
</dbReference>
<keyword evidence="8" id="KW-0472">Membrane</keyword>
<reference evidence="11 12" key="1">
    <citation type="submission" date="2018-11" db="EMBL/GenBank/DDBJ databases">
        <authorList>
            <person name="Ye M.-Q."/>
            <person name="Du Z.-J."/>
        </authorList>
    </citation>
    <scope>NUCLEOTIDE SEQUENCE [LARGE SCALE GENOMIC DNA]</scope>
    <source>
        <strain evidence="11 12">U0105</strain>
    </source>
</reference>
<proteinExistence type="inferred from homology"/>
<evidence type="ECO:0000259" key="9">
    <source>
        <dbReference type="PROSITE" id="PS50111"/>
    </source>
</evidence>
<dbReference type="Gene3D" id="3.30.450.20">
    <property type="entry name" value="PAS domain"/>
    <property type="match status" value="3"/>
</dbReference>
<comment type="caution">
    <text evidence="11">The sequence shown here is derived from an EMBL/GenBank/DDBJ whole genome shotgun (WGS) entry which is preliminary data.</text>
</comment>
<keyword evidence="2" id="KW-0488">Methylation</keyword>
<dbReference type="GO" id="GO:0006935">
    <property type="term" value="P:chemotaxis"/>
    <property type="evidence" value="ECO:0007669"/>
    <property type="project" value="TreeGrafter"/>
</dbReference>
<feature type="transmembrane region" description="Helical" evidence="8">
    <location>
        <begin position="7"/>
        <end position="26"/>
    </location>
</feature>
<evidence type="ECO:0000256" key="3">
    <source>
        <dbReference type="ARBA" id="ARBA00023224"/>
    </source>
</evidence>
<sequence>MNDSQKNFIPIAIALAVIGVLVSVWQLNATPWIFAVLAAQLVTAAVAVSLLKKGESASAVLVDEARQSAAAHESKSQQWGKAMQRLTTNIMMADSDLNITFVNDTLQAMLSENEQKIRTELPQFNARNLVGVNIDVFHKNPSHQRQLLARLTSSFETTISVGGLTFGLTVSPVLGADNTPEAYTVEWHDLTMKLAQERQLKDNARLQVALDNVNTNVMMADTDYNIIYMNKSLTKMMSDNLSTFQLLRSDFDPTALIGVNIDTFHKKPAHQRAILDGLTSTYKTEIGLGEMFFELTATPVVDDKGERLGTSLEWSDITELKRQEEIAAANARVKSALDGVTTNVMVSDAELNIVYMNHSVQAMLSEAESDLRKELPSFDAKNLIGQNIDQFHKNPQHQRSMLSKLESTYRTRIEVGRRKFNLIASPVFAGNHERIGFVVEWADVTSQVETEQEVEKLVTSVANGNLGALVSTDNKEGFFLNIANGLNQLSQTVSAFVRDVNTALQQVSEGDMRVQITDDYQGMFGEVKNALNDTTRRLNSVIGSIKTSAGSIRSANHELSLGNDQLSERTEKQSSNLEETAASLEELTGNVRSTADNASTANKAAEQARDKANQGEHIVSSAVKSMEEITESSNKISAIIGVIDEIAFQTNLLALNASVEAARAGEHGRGFAVVANEVRNLAQRSATSAKEIKELIDDSSSRVKTGSELVSNCGESLKEILANIDQLSSLISDIDNATNEQASGIAQVNQAVAELDDITQQNAALAEEASSASQSSVEQVDEMVDRVSFFKVDDGAELDIPRSAPSTAQTTMAKPVARTRPAAEPKRVTSMPQTNDEEWTEF</sequence>
<keyword evidence="12" id="KW-1185">Reference proteome</keyword>
<dbReference type="GO" id="GO:0005886">
    <property type="term" value="C:plasma membrane"/>
    <property type="evidence" value="ECO:0007669"/>
    <property type="project" value="TreeGrafter"/>
</dbReference>
<dbReference type="InterPro" id="IPR000014">
    <property type="entry name" value="PAS"/>
</dbReference>
<feature type="domain" description="Methyl-accepting transducer" evidence="9">
    <location>
        <begin position="548"/>
        <end position="777"/>
    </location>
</feature>
<dbReference type="GO" id="GO:0004888">
    <property type="term" value="F:transmembrane signaling receptor activity"/>
    <property type="evidence" value="ECO:0007669"/>
    <property type="project" value="TreeGrafter"/>
</dbReference>
<dbReference type="GO" id="GO:0007165">
    <property type="term" value="P:signal transduction"/>
    <property type="evidence" value="ECO:0007669"/>
    <property type="project" value="UniProtKB-KW"/>
</dbReference>
<dbReference type="SUPFAM" id="SSF55785">
    <property type="entry name" value="PYP-like sensor domain (PAS domain)"/>
    <property type="match status" value="2"/>
</dbReference>
<dbReference type="EMBL" id="RPOK01000001">
    <property type="protein sequence ID" value="RPJ68334.1"/>
    <property type="molecule type" value="Genomic_DNA"/>
</dbReference>
<feature type="region of interest" description="Disordered" evidence="7">
    <location>
        <begin position="795"/>
        <end position="842"/>
    </location>
</feature>
<evidence type="ECO:0000256" key="8">
    <source>
        <dbReference type="SAM" id="Phobius"/>
    </source>
</evidence>
<evidence type="ECO:0000256" key="1">
    <source>
        <dbReference type="ARBA" id="ARBA00004370"/>
    </source>
</evidence>
<dbReference type="Pfam" id="PF13188">
    <property type="entry name" value="PAS_8"/>
    <property type="match status" value="1"/>
</dbReference>
<comment type="subcellular location">
    <subcellularLocation>
        <location evidence="1">Membrane</location>
    </subcellularLocation>
</comment>
<evidence type="ECO:0000259" key="10">
    <source>
        <dbReference type="PROSITE" id="PS50885"/>
    </source>
</evidence>
<name>A0A3N5ZAX0_9ALTE</name>
<dbReference type="PROSITE" id="PS50885">
    <property type="entry name" value="HAMP"/>
    <property type="match status" value="1"/>
</dbReference>
<keyword evidence="8" id="KW-1133">Transmembrane helix</keyword>
<evidence type="ECO:0000313" key="11">
    <source>
        <dbReference type="EMBL" id="RPJ68334.1"/>
    </source>
</evidence>
<keyword evidence="8" id="KW-0812">Transmembrane</keyword>
<keyword evidence="3 5" id="KW-0807">Transducer</keyword>
<dbReference type="AlphaFoldDB" id="A0A3N5ZAX0"/>
<evidence type="ECO:0000256" key="7">
    <source>
        <dbReference type="SAM" id="MobiDB-lite"/>
    </source>
</evidence>
<gene>
    <name evidence="11" type="ORF">DRW07_02690</name>
</gene>
<dbReference type="CDD" id="cd11386">
    <property type="entry name" value="MCP_signal"/>
    <property type="match status" value="1"/>
</dbReference>
<dbReference type="Proteomes" id="UP000275281">
    <property type="component" value="Unassembled WGS sequence"/>
</dbReference>
<dbReference type="InterPro" id="IPR003660">
    <property type="entry name" value="HAMP_dom"/>
</dbReference>
<accession>A0A3N5ZAX0</accession>
<dbReference type="PROSITE" id="PS50111">
    <property type="entry name" value="CHEMOTAXIS_TRANSDUC_2"/>
    <property type="match status" value="1"/>
</dbReference>
<dbReference type="InterPro" id="IPR051310">
    <property type="entry name" value="MCP_chemotaxis"/>
</dbReference>
<dbReference type="Gene3D" id="1.10.287.950">
    <property type="entry name" value="Methyl-accepting chemotaxis protein"/>
    <property type="match status" value="1"/>
</dbReference>
<dbReference type="Pfam" id="PF00015">
    <property type="entry name" value="MCPsignal"/>
    <property type="match status" value="1"/>
</dbReference>
<dbReference type="OrthoDB" id="9765776at2"/>
<evidence type="ECO:0000256" key="6">
    <source>
        <dbReference type="SAM" id="Coils"/>
    </source>
</evidence>
<dbReference type="PANTHER" id="PTHR43531">
    <property type="entry name" value="PROTEIN ICFG"/>
    <property type="match status" value="1"/>
</dbReference>
<dbReference type="Pfam" id="PF13426">
    <property type="entry name" value="PAS_9"/>
    <property type="match status" value="1"/>
</dbReference>